<keyword evidence="2" id="KW-0472">Membrane</keyword>
<feature type="compositionally biased region" description="Polar residues" evidence="1">
    <location>
        <begin position="27"/>
        <end position="53"/>
    </location>
</feature>
<name>A0A9P8LI12_9PEZI</name>
<keyword evidence="4" id="KW-1185">Reference proteome</keyword>
<keyword evidence="2" id="KW-1133">Transmembrane helix</keyword>
<keyword evidence="2" id="KW-0812">Transmembrane</keyword>
<reference evidence="3" key="1">
    <citation type="submission" date="2021-03" db="EMBL/GenBank/DDBJ databases">
        <title>Comparative genomics and phylogenomic investigation of the class Geoglossomycetes provide insights into ecological specialization and systematics.</title>
        <authorList>
            <person name="Melie T."/>
            <person name="Pirro S."/>
            <person name="Miller A.N."/>
            <person name="Quandt A."/>
        </authorList>
    </citation>
    <scope>NUCLEOTIDE SEQUENCE</scope>
    <source>
        <strain evidence="3">CAQ_001_2017</strain>
    </source>
</reference>
<feature type="transmembrane region" description="Helical" evidence="2">
    <location>
        <begin position="153"/>
        <end position="178"/>
    </location>
</feature>
<evidence type="ECO:0000256" key="2">
    <source>
        <dbReference type="SAM" id="Phobius"/>
    </source>
</evidence>
<feature type="region of interest" description="Disordered" evidence="1">
    <location>
        <begin position="27"/>
        <end position="112"/>
    </location>
</feature>
<comment type="caution">
    <text evidence="3">The sequence shown here is derived from an EMBL/GenBank/DDBJ whole genome shotgun (WGS) entry which is preliminary data.</text>
</comment>
<evidence type="ECO:0000256" key="1">
    <source>
        <dbReference type="SAM" id="MobiDB-lite"/>
    </source>
</evidence>
<protein>
    <submittedName>
        <fullName evidence="3">Uncharacterized protein</fullName>
    </submittedName>
</protein>
<dbReference type="EMBL" id="JAGHQM010000075">
    <property type="protein sequence ID" value="KAH0565629.1"/>
    <property type="molecule type" value="Genomic_DNA"/>
</dbReference>
<evidence type="ECO:0000313" key="4">
    <source>
        <dbReference type="Proteomes" id="UP000750711"/>
    </source>
</evidence>
<evidence type="ECO:0000313" key="3">
    <source>
        <dbReference type="EMBL" id="KAH0565629.1"/>
    </source>
</evidence>
<dbReference type="AlphaFoldDB" id="A0A9P8LI12"/>
<sequence>MDPWLRRDARELVSELEFIWDQIKSNVPSSTASSPLQPHSVPSHNPPTYQSTSGDKEAPLHVLTPLSGPPGADGEDGHGEFDDAPGDINDGSDGRMKPDSPLQSRGEVQRNHRWRRRVEQALTKMTAEVAALREQIETRRAHKARKRRSLRAWILWIIWAVVKHIIFDAVLLGLLLLWMRRRRDRSLEQAVQMVFRVVQENLREGKR</sequence>
<organism evidence="3 4">
    <name type="scientific">Trichoglossum hirsutum</name>
    <dbReference type="NCBI Taxonomy" id="265104"/>
    <lineage>
        <taxon>Eukaryota</taxon>
        <taxon>Fungi</taxon>
        <taxon>Dikarya</taxon>
        <taxon>Ascomycota</taxon>
        <taxon>Pezizomycotina</taxon>
        <taxon>Geoglossomycetes</taxon>
        <taxon>Geoglossales</taxon>
        <taxon>Geoglossaceae</taxon>
        <taxon>Trichoglossum</taxon>
    </lineage>
</organism>
<accession>A0A9P8LI12</accession>
<dbReference type="Proteomes" id="UP000750711">
    <property type="component" value="Unassembled WGS sequence"/>
</dbReference>
<proteinExistence type="predicted"/>
<gene>
    <name evidence="3" type="ORF">GP486_000987</name>
</gene>